<keyword evidence="9 10" id="KW-0472">Membrane</keyword>
<organism evidence="11 12">
    <name type="scientific">Phocoenobacter skyensis</name>
    <dbReference type="NCBI Taxonomy" id="97481"/>
    <lineage>
        <taxon>Bacteria</taxon>
        <taxon>Pseudomonadati</taxon>
        <taxon>Pseudomonadota</taxon>
        <taxon>Gammaproteobacteria</taxon>
        <taxon>Pasteurellales</taxon>
        <taxon>Pasteurellaceae</taxon>
        <taxon>Phocoenobacter</taxon>
    </lineage>
</organism>
<evidence type="ECO:0000256" key="4">
    <source>
        <dbReference type="ARBA" id="ARBA00022475"/>
    </source>
</evidence>
<accession>A0A1H7WS00</accession>
<evidence type="ECO:0000256" key="10">
    <source>
        <dbReference type="RuleBase" id="RU367149"/>
    </source>
</evidence>
<dbReference type="Gene3D" id="1.20.1740.10">
    <property type="entry name" value="Amino acid/polyamine transporter I"/>
    <property type="match status" value="1"/>
</dbReference>
<feature type="transmembrane region" description="Helical" evidence="10">
    <location>
        <begin position="351"/>
        <end position="371"/>
    </location>
</feature>
<evidence type="ECO:0000256" key="1">
    <source>
        <dbReference type="ARBA" id="ARBA00004429"/>
    </source>
</evidence>
<keyword evidence="6 10" id="KW-0812">Transmembrane</keyword>
<dbReference type="STRING" id="97481.SAMN05444853_10963"/>
<reference evidence="12" key="1">
    <citation type="submission" date="2016-10" db="EMBL/GenBank/DDBJ databases">
        <authorList>
            <person name="Varghese N."/>
            <person name="Submissions S."/>
        </authorList>
    </citation>
    <scope>NUCLEOTIDE SEQUENCE [LARGE SCALE GENOMIC DNA]</scope>
    <source>
        <strain evidence="12">DSM 24204</strain>
    </source>
</reference>
<evidence type="ECO:0000256" key="8">
    <source>
        <dbReference type="ARBA" id="ARBA00022989"/>
    </source>
</evidence>
<feature type="transmembrane region" description="Helical" evidence="10">
    <location>
        <begin position="155"/>
        <end position="173"/>
    </location>
</feature>
<feature type="transmembrane region" description="Helical" evidence="10">
    <location>
        <begin position="193"/>
        <end position="210"/>
    </location>
</feature>
<evidence type="ECO:0000256" key="7">
    <source>
        <dbReference type="ARBA" id="ARBA00022970"/>
    </source>
</evidence>
<dbReference type="GO" id="GO:0015173">
    <property type="term" value="F:aromatic amino acid transmembrane transporter activity"/>
    <property type="evidence" value="ECO:0007669"/>
    <property type="project" value="UniProtKB-UniRule"/>
</dbReference>
<dbReference type="PANTHER" id="PTHR46997">
    <property type="entry name" value="LOW AFFINITY TRYPTOPHAN PERMEASE-RELATED"/>
    <property type="match status" value="1"/>
</dbReference>
<comment type="subcellular location">
    <subcellularLocation>
        <location evidence="1 10">Cell inner membrane</location>
        <topology evidence="1 10">Multi-pass membrane protein</topology>
    </subcellularLocation>
</comment>
<evidence type="ECO:0000256" key="6">
    <source>
        <dbReference type="ARBA" id="ARBA00022692"/>
    </source>
</evidence>
<dbReference type="InterPro" id="IPR013059">
    <property type="entry name" value="Trp_tyr_transpt"/>
</dbReference>
<comment type="similarity">
    <text evidence="2 10">Belongs to the amino acid/polyamine transporter 2 family. Mtr/TnaB/TyrP permease subfamily.</text>
</comment>
<feature type="transmembrane region" description="Helical" evidence="10">
    <location>
        <begin position="125"/>
        <end position="143"/>
    </location>
</feature>
<keyword evidence="4 10" id="KW-1003">Cell membrane</keyword>
<evidence type="ECO:0000256" key="9">
    <source>
        <dbReference type="ARBA" id="ARBA00023136"/>
    </source>
</evidence>
<keyword evidence="8 10" id="KW-1133">Transmembrane helix</keyword>
<evidence type="ECO:0000256" key="2">
    <source>
        <dbReference type="ARBA" id="ARBA00005452"/>
    </source>
</evidence>
<dbReference type="Pfam" id="PF03222">
    <property type="entry name" value="Trp_Tyr_perm"/>
    <property type="match status" value="1"/>
</dbReference>
<evidence type="ECO:0000256" key="5">
    <source>
        <dbReference type="ARBA" id="ARBA00022519"/>
    </source>
</evidence>
<gene>
    <name evidence="11" type="ORF">SAMN05444853_10963</name>
</gene>
<protein>
    <recommendedName>
        <fullName evidence="10">Aromatic amino acid permease</fullName>
    </recommendedName>
</protein>
<evidence type="ECO:0000313" key="12">
    <source>
        <dbReference type="Proteomes" id="UP000198883"/>
    </source>
</evidence>
<dbReference type="PANTHER" id="PTHR46997:SF1">
    <property type="entry name" value="LOW AFFINITY TRYPTOPHAN PERMEASE-RELATED"/>
    <property type="match status" value="1"/>
</dbReference>
<name>A0A1H7WS00_9PAST</name>
<feature type="transmembrane region" description="Helical" evidence="10">
    <location>
        <begin position="12"/>
        <end position="32"/>
    </location>
</feature>
<feature type="transmembrane region" description="Helical" evidence="10">
    <location>
        <begin position="290"/>
        <end position="315"/>
    </location>
</feature>
<dbReference type="Proteomes" id="UP000198883">
    <property type="component" value="Unassembled WGS sequence"/>
</dbReference>
<evidence type="ECO:0000256" key="3">
    <source>
        <dbReference type="ARBA" id="ARBA00022448"/>
    </source>
</evidence>
<dbReference type="GO" id="GO:0005886">
    <property type="term" value="C:plasma membrane"/>
    <property type="evidence" value="ECO:0007669"/>
    <property type="project" value="UniProtKB-SubCell"/>
</dbReference>
<feature type="transmembrane region" description="Helical" evidence="10">
    <location>
        <begin position="230"/>
        <end position="250"/>
    </location>
</feature>
<feature type="transmembrane region" description="Helical" evidence="10">
    <location>
        <begin position="87"/>
        <end position="105"/>
    </location>
</feature>
<keyword evidence="3 10" id="KW-0813">Transport</keyword>
<keyword evidence="7 10" id="KW-0029">Amino-acid transport</keyword>
<dbReference type="GO" id="GO:0003333">
    <property type="term" value="P:amino acid transmembrane transport"/>
    <property type="evidence" value="ECO:0007669"/>
    <property type="project" value="InterPro"/>
</dbReference>
<proteinExistence type="inferred from homology"/>
<dbReference type="PRINTS" id="PR00166">
    <property type="entry name" value="AROAAPRMEASE"/>
</dbReference>
<comment type="function">
    <text evidence="10">Involved in transporting aromatic amino acids across the cytoplasmic membrane.</text>
</comment>
<feature type="transmembrane region" description="Helical" evidence="10">
    <location>
        <begin position="327"/>
        <end position="345"/>
    </location>
</feature>
<dbReference type="InterPro" id="IPR018227">
    <property type="entry name" value="Amino_acid_transport_2"/>
</dbReference>
<dbReference type="EMBL" id="FOBN01000009">
    <property type="protein sequence ID" value="SEM23838.1"/>
    <property type="molecule type" value="Genomic_DNA"/>
</dbReference>
<feature type="transmembrane region" description="Helical" evidence="10">
    <location>
        <begin position="402"/>
        <end position="426"/>
    </location>
</feature>
<dbReference type="NCBIfam" id="TIGR00837">
    <property type="entry name" value="araaP"/>
    <property type="match status" value="1"/>
</dbReference>
<evidence type="ECO:0000313" key="11">
    <source>
        <dbReference type="EMBL" id="SEM23838.1"/>
    </source>
</evidence>
<feature type="transmembrane region" description="Helical" evidence="10">
    <location>
        <begin position="38"/>
        <end position="61"/>
    </location>
</feature>
<dbReference type="AlphaFoldDB" id="A0A1H7WS00"/>
<keyword evidence="5 10" id="KW-0997">Cell inner membrane</keyword>
<sequence length="430" mass="46618">MGFIMKKQPSILGGASIVASVCVGAGMLGLPAAGAGAWTIWTFVILFATMIVLIWAGWLLLEAYKNYDLTASYNTVTKDLLGEKVNIINNLAFYFLGGILLYAYTTALGNLFNGIFGQFVDFGEYGSRIWSIIAVAVFSMFVWHSTRLVDRFSTFLVTVMALSFILGVSGLTLKMDLGVLLNTIAGPEENTNYAVFAISLLPVAFTSFGYQHAASSIREYYGEEAKAAKAMLWGAVIALGLYIFWLVSVFGNLPRIDFLPVIAKGGSVEALLQAMGGVIESETIKNAVKIFSIAAILSSFVGVGLGVFHFFTDFFQFDSTKKADRTKSWLITFIPPLVMSVLAPMGFVTAIAYAGAVSTICGIIMPGFMAWKVRQREREAQNPADVFPAYKPNGYKVFGGNVVIAICILWGFAVAIIHLLAMFGMIPTFG</sequence>